<dbReference type="InterPro" id="IPR026856">
    <property type="entry name" value="Sialidase_fam"/>
</dbReference>
<dbReference type="CDD" id="cd15482">
    <property type="entry name" value="Sialidase_non-viral"/>
    <property type="match status" value="1"/>
</dbReference>
<protein>
    <recommendedName>
        <fullName evidence="3">exo-alpha-sialidase</fullName>
        <ecNumber evidence="3">3.2.1.18</ecNumber>
    </recommendedName>
</protein>
<reference evidence="7" key="1">
    <citation type="submission" date="2024-07" db="EMBL/GenBank/DDBJ databases">
        <title>Complete genome sequence of Verrucomicrobiaceae bacterium NT6N.</title>
        <authorList>
            <person name="Huang C."/>
            <person name="Takami H."/>
            <person name="Hamasaki K."/>
        </authorList>
    </citation>
    <scope>NUCLEOTIDE SEQUENCE</scope>
    <source>
        <strain evidence="7">NT6N</strain>
    </source>
</reference>
<dbReference type="KEGG" id="osu:NT6N_35760"/>
<keyword evidence="4" id="KW-0732">Signal</keyword>
<dbReference type="Gene3D" id="2.120.10.10">
    <property type="match status" value="1"/>
</dbReference>
<name>A0AAT9FRM4_9BACT</name>
<feature type="chain" id="PRO_5043378150" description="exo-alpha-sialidase" evidence="4">
    <location>
        <begin position="25"/>
        <end position="678"/>
    </location>
</feature>
<feature type="domain" description="Sialidase N-terminal" evidence="6">
    <location>
        <begin position="174"/>
        <end position="303"/>
    </location>
</feature>
<dbReference type="Pfam" id="PF13088">
    <property type="entry name" value="BNR_2"/>
    <property type="match status" value="1"/>
</dbReference>
<dbReference type="EMBL" id="AP026866">
    <property type="protein sequence ID" value="BDS08536.1"/>
    <property type="molecule type" value="Genomic_DNA"/>
</dbReference>
<evidence type="ECO:0000256" key="3">
    <source>
        <dbReference type="ARBA" id="ARBA00012733"/>
    </source>
</evidence>
<dbReference type="EC" id="3.2.1.18" evidence="3"/>
<comment type="catalytic activity">
    <reaction evidence="1">
        <text>Hydrolysis of alpha-(2-&gt;3)-, alpha-(2-&gt;6)-, alpha-(2-&gt;8)- glycosidic linkages of terminal sialic acid residues in oligosaccharides, glycoproteins, glycolipids, colominic acid and synthetic substrates.</text>
        <dbReference type="EC" id="3.2.1.18"/>
    </reaction>
</comment>
<dbReference type="InterPro" id="IPR036278">
    <property type="entry name" value="Sialidase_sf"/>
</dbReference>
<dbReference type="PANTHER" id="PTHR10628">
    <property type="entry name" value="SIALIDASE"/>
    <property type="match status" value="1"/>
</dbReference>
<comment type="similarity">
    <text evidence="2">Belongs to the glycosyl hydrolase 33 family.</text>
</comment>
<dbReference type="Pfam" id="PF14873">
    <property type="entry name" value="BNR_assoc_N"/>
    <property type="match status" value="1"/>
</dbReference>
<organism evidence="7">
    <name type="scientific">Oceaniferula spumae</name>
    <dbReference type="NCBI Taxonomy" id="2979115"/>
    <lineage>
        <taxon>Bacteria</taxon>
        <taxon>Pseudomonadati</taxon>
        <taxon>Verrucomicrobiota</taxon>
        <taxon>Verrucomicrobiia</taxon>
        <taxon>Verrucomicrobiales</taxon>
        <taxon>Verrucomicrobiaceae</taxon>
        <taxon>Oceaniferula</taxon>
    </lineage>
</organism>
<dbReference type="AlphaFoldDB" id="A0AAT9FRM4"/>
<feature type="signal peptide" evidence="4">
    <location>
        <begin position="1"/>
        <end position="24"/>
    </location>
</feature>
<evidence type="ECO:0000259" key="5">
    <source>
        <dbReference type="Pfam" id="PF13088"/>
    </source>
</evidence>
<dbReference type="GO" id="GO:0004308">
    <property type="term" value="F:exo-alpha-sialidase activity"/>
    <property type="evidence" value="ECO:0007669"/>
    <property type="project" value="UniProtKB-EC"/>
</dbReference>
<evidence type="ECO:0000256" key="2">
    <source>
        <dbReference type="ARBA" id="ARBA00009348"/>
    </source>
</evidence>
<gene>
    <name evidence="7" type="ORF">NT6N_35760</name>
</gene>
<evidence type="ECO:0000313" key="7">
    <source>
        <dbReference type="EMBL" id="BDS08536.1"/>
    </source>
</evidence>
<dbReference type="GO" id="GO:0016020">
    <property type="term" value="C:membrane"/>
    <property type="evidence" value="ECO:0007669"/>
    <property type="project" value="TreeGrafter"/>
</dbReference>
<dbReference type="GO" id="GO:0009313">
    <property type="term" value="P:oligosaccharide catabolic process"/>
    <property type="evidence" value="ECO:0007669"/>
    <property type="project" value="TreeGrafter"/>
</dbReference>
<sequence>MCFLDRSILLSALLSTVWIASLSADGFEKYPSAPISELKTEVGDWHADKDHAEIISGHAKSGKQSLRLLGGKNRELTLELGKEAAAQTLLSFWAERWTSRGPFAFTVEAKNKGGWKKIYQGDRRVKVGGFHTLVEVVLPVGTKALRFSSSTAAGSGVLIDDLVVEPAKPMVVKTVTTIQPVIPALIRKKVNPVVGVKIVTEGRLNPNEITGIEVDLAGTGLVDDVKSVQIVSTGTSPKPSGGVAFSEARPAPASTDKPFAFSGNMKLTGGDNYLWVCVELNDSASLDRVIDASVLRVQVDGKKTVTPEVTAPDGTQRIGYAVRQYGDDGSKAYRIPGLATTNKGTLIGVYDVRYRTGGDLPGDIDVGMSRSTDGGQSWEKMKVIMDMGDDPKWRYDGIGDPAVLVDKSNNRIWVGATWSHGNRSWRGSGQGMKPEETGQVILVYSDDDGLSWSKPINITSQVKTNPDWHFVLHGPGAGITMKDGTLVFAAQYQDESKHPDGRKKAYPFSTIMWSKDHGKTWKLGTGIKGNTTEAQVVQLADGSLMLNCRDNRGGSRTIGITKDLGQTWTMHPTDRKALQEPVCMASLLRIESKKHGPLLVFSNPNTKRGRYNMTLKVSTDEGMTWPEKYHTLYDSRNGSGYSCLTPVGDDMVGVYYEGPHEIYYLRFKLEELLGNTTK</sequence>
<feature type="domain" description="Sialidase" evidence="5">
    <location>
        <begin position="358"/>
        <end position="649"/>
    </location>
</feature>
<dbReference type="PANTHER" id="PTHR10628:SF30">
    <property type="entry name" value="EXO-ALPHA-SIALIDASE"/>
    <property type="match status" value="1"/>
</dbReference>
<dbReference type="Gene3D" id="2.60.120.260">
    <property type="entry name" value="Galactose-binding domain-like"/>
    <property type="match status" value="1"/>
</dbReference>
<evidence type="ECO:0000259" key="6">
    <source>
        <dbReference type="Pfam" id="PF14873"/>
    </source>
</evidence>
<accession>A0AAT9FRM4</accession>
<dbReference type="GO" id="GO:0005737">
    <property type="term" value="C:cytoplasm"/>
    <property type="evidence" value="ECO:0007669"/>
    <property type="project" value="TreeGrafter"/>
</dbReference>
<proteinExistence type="inferred from homology"/>
<evidence type="ECO:0000256" key="1">
    <source>
        <dbReference type="ARBA" id="ARBA00000427"/>
    </source>
</evidence>
<dbReference type="InterPro" id="IPR011040">
    <property type="entry name" value="Sialidase"/>
</dbReference>
<dbReference type="GO" id="GO:0006689">
    <property type="term" value="P:ganglioside catabolic process"/>
    <property type="evidence" value="ECO:0007669"/>
    <property type="project" value="TreeGrafter"/>
</dbReference>
<dbReference type="SUPFAM" id="SSF50939">
    <property type="entry name" value="Sialidases"/>
    <property type="match status" value="1"/>
</dbReference>
<dbReference type="Gene3D" id="2.60.40.1290">
    <property type="match status" value="2"/>
</dbReference>
<evidence type="ECO:0000256" key="4">
    <source>
        <dbReference type="SAM" id="SignalP"/>
    </source>
</evidence>
<dbReference type="InterPro" id="IPR029456">
    <property type="entry name" value="Sialidase_N"/>
</dbReference>